<feature type="coiled-coil region" evidence="1">
    <location>
        <begin position="42"/>
        <end position="69"/>
    </location>
</feature>
<evidence type="ECO:0000256" key="1">
    <source>
        <dbReference type="SAM" id="Coils"/>
    </source>
</evidence>
<keyword evidence="1" id="KW-0175">Coiled coil</keyword>
<sequence>MYLLTLGLFAGTILLIFALKYLSSIFSTRAQVVEREHYLKLAEDATAVNERLARELATVRADLAGIKERTAEIQHVLQQVE</sequence>
<geneLocation type="plasmid" evidence="2">
    <name>pDson03</name>
</geneLocation>
<evidence type="ECO:0008006" key="3">
    <source>
        <dbReference type="Google" id="ProtNLM"/>
    </source>
</evidence>
<evidence type="ECO:0000313" key="2">
    <source>
        <dbReference type="EMBL" id="XBV84100.1"/>
    </source>
</evidence>
<organism evidence="2">
    <name type="scientific">Deinococcus sonorensis KR-87</name>
    <dbReference type="NCBI Taxonomy" id="694439"/>
    <lineage>
        <taxon>Bacteria</taxon>
        <taxon>Thermotogati</taxon>
        <taxon>Deinococcota</taxon>
        <taxon>Deinococci</taxon>
        <taxon>Deinococcales</taxon>
        <taxon>Deinococcaceae</taxon>
        <taxon>Deinococcus</taxon>
    </lineage>
</organism>
<gene>
    <name evidence="2" type="ORF">ABOD76_03305</name>
</gene>
<keyword evidence="2" id="KW-0614">Plasmid</keyword>
<dbReference type="KEGG" id="dsc:ABOD76_03305"/>
<protein>
    <recommendedName>
        <fullName evidence="3">DNA recombination protein RmuC</fullName>
    </recommendedName>
</protein>
<name>A0AAU7U6H6_9DEIO</name>
<dbReference type="RefSeq" id="WP_350242127.1">
    <property type="nucleotide sequence ID" value="NZ_CP158298.1"/>
</dbReference>
<dbReference type="AlphaFoldDB" id="A0AAU7U6H6"/>
<accession>A0AAU7U6H6</accession>
<proteinExistence type="predicted"/>
<dbReference type="EMBL" id="CP158298">
    <property type="protein sequence ID" value="XBV84100.1"/>
    <property type="molecule type" value="Genomic_DNA"/>
</dbReference>
<reference evidence="2" key="1">
    <citation type="submission" date="2024-06" db="EMBL/GenBank/DDBJ databases">
        <title>Draft Genome Sequence of Deinococcus sonorensis Type Strain KR-87, a Biofilm Producing Representative of the Genus Deinococcus.</title>
        <authorList>
            <person name="Boren L.S."/>
            <person name="Grosso R.A."/>
            <person name="Hugenberg-Cox A.N."/>
            <person name="Hill J.T.E."/>
            <person name="Albert C.M."/>
            <person name="Tuohy J.M."/>
        </authorList>
    </citation>
    <scope>NUCLEOTIDE SEQUENCE</scope>
    <source>
        <strain evidence="2">KR-87</strain>
        <plasmid evidence="2">pDson03</plasmid>
    </source>
</reference>